<comment type="similarity">
    <text evidence="1">Belongs to the WD repeat WDR48 family.</text>
</comment>
<sequence length="1299" mass="146045">MGLSEFGRITSHRIYNHRKGFVIVNSKILAHCHQPILLGDRDGWRRVEDFRDEEALKDEILKLAAPLREHIPVILVTLGAHGVLLIDEGQEPILFPPLPIFSPIKSVSGAGDCFAGGFLSGQLRGYGTKISCNIGLQTARLSLSSSSAVPEDLTNSPLSRVLLYYFPILDPEESGIALHLMFLAQRFVSSAVNFGYLHTLVILQDLSQFIPIFGNPDGFEYACLKMTSLRNSSMHSTKKKIQVSFVIRDEEERRHRSGVNSLQFDASSHRLYTAGRDGIIRIWMCRNANDPYYASMEHHTDWVNDVVLCCNGRNLISASSDTTVKVWNAQRGYCMSTLRTHKDYVKALAYAKDKEHVASAGLDKAIFLWDINTLTALTAQNNTVTTSSLNGSKDSIYSLAMNPSGTLVASGSTERVIRIWDPRTCAKVMKLKGHTDNVRSLLINRDGTMILSGSSDGTIRLWSLGQQQCISTVRIHSGGVWALQSDDTFSMVISGGKDRCIYVSDPRTSIDGNSSRLLCEESAPILRMLLTPDHNSLWVSTTESHVKEWALGRLLRENWNHSGGSLLEEPYMIQPERVLEGGPSIVQYHILNDKRHILTKDTDGNVALYDVLKAVKVEDLGKVDFQSEIEKHFIQVYIPNWISVDLKTGMLCIHLAQDENDCFSAWVSAREAGFPIENGVDQKINYGLLLLKALLEYWPKTMTEVEEVGQGDGDKTLSHGNKFFKVPLHTPVIISEVGGRTLYRLLVRDAGGETEGVLLSDTVPQWILDTVVENNLPRFIKIPFYLLPHPSSGIKVFKKDRLIANDFIQVRKVMEHVVEKVLTSGTAGTPQQTGGVTPSTSTNEREEDKTDSISLPEEKVELLCNDQHYDFSQRLDPNMDLRTVKHFIWKNMSGDLMAVKGSRWSQEYVIAEHKELQASCLGIDRNGMLAILAGRRCLAAVPLLDPNEVSKKVSRPGKWDVSSVEWSPNEPIFALACNQVKWNPQQSHMLASSHEGDLRIWDLRQPSSPAQYIAAHLSKIHGLDWSQTSSLIATCSQDCTVKLFDIQHPKRPEACIKTNHPVWRARFTPFGHGLVTVVVPQLRRGDNSLLLWHLNDPLAPVHTFMGHTDVVLDFHWRLTSPPGQPPTLDGHYQLVTWSKDNTLRLWHIDRHLQHLLNPDDDVEHADEMKVLHLSESVDLPKVPVVERPATKTLQQEFCLLNVNSPMICVEDMDAAERKCTIQRALPDLLDPEATGMHDSLKKFYAEILYRWQLLPMRARVLKLISSPPTEQQWTLRCHSCYNEVPGAHCNYCRLHLLIC</sequence>
<dbReference type="PROSITE" id="PS50294">
    <property type="entry name" value="WD_REPEATS_REGION"/>
    <property type="match status" value="5"/>
</dbReference>
<dbReference type="PROSITE" id="PS00584">
    <property type="entry name" value="PFKB_KINASES_2"/>
    <property type="match status" value="1"/>
</dbReference>
<dbReference type="Pfam" id="PF00294">
    <property type="entry name" value="PfkB"/>
    <property type="match status" value="1"/>
</dbReference>
<dbReference type="InterPro" id="IPR021772">
    <property type="entry name" value="WDR48/Bun107"/>
</dbReference>
<feature type="compositionally biased region" description="Basic and acidic residues" evidence="10">
    <location>
        <begin position="843"/>
        <end position="852"/>
    </location>
</feature>
<evidence type="ECO:0000256" key="10">
    <source>
        <dbReference type="SAM" id="MobiDB-lite"/>
    </source>
</evidence>
<feature type="compositionally biased region" description="Polar residues" evidence="10">
    <location>
        <begin position="824"/>
        <end position="842"/>
    </location>
</feature>
<feature type="repeat" description="WD" evidence="9">
    <location>
        <begin position="338"/>
        <end position="379"/>
    </location>
</feature>
<dbReference type="PANTHER" id="PTHR19862">
    <property type="entry name" value="WD REPEAT-CONTAINING PROTEIN 48"/>
    <property type="match status" value="1"/>
</dbReference>
<name>A0A7R8X4K7_9CRUS</name>
<dbReference type="EMBL" id="LR900045">
    <property type="protein sequence ID" value="CAD7243939.1"/>
    <property type="molecule type" value="Genomic_DNA"/>
</dbReference>
<dbReference type="InterPro" id="IPR011611">
    <property type="entry name" value="PfkB_dom"/>
</dbReference>
<feature type="repeat" description="WD" evidence="9">
    <location>
        <begin position="252"/>
        <end position="283"/>
    </location>
</feature>
<dbReference type="GO" id="GO:0016301">
    <property type="term" value="F:kinase activity"/>
    <property type="evidence" value="ECO:0007669"/>
    <property type="project" value="UniProtKB-KW"/>
</dbReference>
<evidence type="ECO:0000313" key="13">
    <source>
        <dbReference type="Proteomes" id="UP000677054"/>
    </source>
</evidence>
<dbReference type="Proteomes" id="UP000677054">
    <property type="component" value="Unassembled WGS sequence"/>
</dbReference>
<evidence type="ECO:0000256" key="7">
    <source>
        <dbReference type="ARBA" id="ARBA00049607"/>
    </source>
</evidence>
<evidence type="ECO:0000256" key="6">
    <source>
        <dbReference type="ARBA" id="ARBA00022777"/>
    </source>
</evidence>
<accession>A0A7R8X4K7</accession>
<dbReference type="SMART" id="SM00320">
    <property type="entry name" value="WD40"/>
    <property type="match status" value="11"/>
</dbReference>
<dbReference type="Pfam" id="PF00400">
    <property type="entry name" value="WD40"/>
    <property type="match status" value="7"/>
</dbReference>
<dbReference type="CDD" id="cd17041">
    <property type="entry name" value="Ubl_WDR48"/>
    <property type="match status" value="1"/>
</dbReference>
<evidence type="ECO:0000259" key="11">
    <source>
        <dbReference type="Pfam" id="PF00294"/>
    </source>
</evidence>
<dbReference type="GO" id="GO:0043130">
    <property type="term" value="F:ubiquitin binding"/>
    <property type="evidence" value="ECO:0007669"/>
    <property type="project" value="TreeGrafter"/>
</dbReference>
<dbReference type="InterPro" id="IPR001680">
    <property type="entry name" value="WD40_rpt"/>
</dbReference>
<feature type="repeat" description="WD" evidence="9">
    <location>
        <begin position="431"/>
        <end position="472"/>
    </location>
</feature>
<dbReference type="PANTHER" id="PTHR19862:SF14">
    <property type="entry name" value="WD REPEAT-CONTAINING PROTEIN 48"/>
    <property type="match status" value="1"/>
</dbReference>
<dbReference type="InterPro" id="IPR002173">
    <property type="entry name" value="Carboh/pur_kinase_PfkB_CS"/>
</dbReference>
<dbReference type="Pfam" id="PF11816">
    <property type="entry name" value="DUF3337"/>
    <property type="match status" value="1"/>
</dbReference>
<keyword evidence="3 9" id="KW-0853">WD repeat</keyword>
<feature type="repeat" description="WD" evidence="9">
    <location>
        <begin position="296"/>
        <end position="337"/>
    </location>
</feature>
<gene>
    <name evidence="12" type="ORF">DSTB1V02_LOCUS3847</name>
</gene>
<dbReference type="InterPro" id="IPR051246">
    <property type="entry name" value="WDR48"/>
</dbReference>
<evidence type="ECO:0000256" key="9">
    <source>
        <dbReference type="PROSITE-ProRule" id="PRU00221"/>
    </source>
</evidence>
<dbReference type="GO" id="GO:0006796">
    <property type="term" value="P:phosphate-containing compound metabolic process"/>
    <property type="evidence" value="ECO:0007669"/>
    <property type="project" value="UniProtKB-ARBA"/>
</dbReference>
<feature type="repeat" description="WD" evidence="9">
    <location>
        <begin position="1013"/>
        <end position="1054"/>
    </location>
</feature>
<dbReference type="PRINTS" id="PR00320">
    <property type="entry name" value="GPROTEINBRPT"/>
</dbReference>
<protein>
    <recommendedName>
        <fullName evidence="2">WD repeat-containing protein 48 homolog</fullName>
    </recommendedName>
</protein>
<dbReference type="InterPro" id="IPR036322">
    <property type="entry name" value="WD40_repeat_dom_sf"/>
</dbReference>
<dbReference type="SUPFAM" id="SSF50978">
    <property type="entry name" value="WD40 repeat-like"/>
    <property type="match status" value="2"/>
</dbReference>
<proteinExistence type="inferred from homology"/>
<dbReference type="Gene3D" id="3.40.1190.20">
    <property type="match status" value="1"/>
</dbReference>
<dbReference type="SUPFAM" id="SSF53613">
    <property type="entry name" value="Ribokinase-like"/>
    <property type="match status" value="1"/>
</dbReference>
<dbReference type="GO" id="GO:0000724">
    <property type="term" value="P:double-strand break repair via homologous recombination"/>
    <property type="evidence" value="ECO:0007669"/>
    <property type="project" value="TreeGrafter"/>
</dbReference>
<feature type="non-terminal residue" evidence="12">
    <location>
        <position position="1299"/>
    </location>
</feature>
<evidence type="ECO:0000256" key="3">
    <source>
        <dbReference type="ARBA" id="ARBA00022574"/>
    </source>
</evidence>
<dbReference type="PROSITE" id="PS50082">
    <property type="entry name" value="WD_REPEATS_2"/>
    <property type="match status" value="7"/>
</dbReference>
<dbReference type="EMBL" id="CAJPEV010000528">
    <property type="protein sequence ID" value="CAG0886166.1"/>
    <property type="molecule type" value="Genomic_DNA"/>
</dbReference>
<evidence type="ECO:0000256" key="2">
    <source>
        <dbReference type="ARBA" id="ARBA00021538"/>
    </source>
</evidence>
<comment type="function">
    <text evidence="7">Regulatory component of the Usp12-46 deubiquitylase complex. activates deubiquitination by increasing the catalytic turnover without increasing the affinity of deubiquitinating enzymes for the substrate. The complex deubiquitylates the wg/wingless-signaling receptor arr/arrow, which stabilizes the receptor and increases its concentration at the cell surface; this enhances the sensitivity of cells to wg/wingless-signal stimulation. This increases the amplitude and spatial range of the signaling response to the wg/wingless morphogen gradient, facilitating the precise concentration-dependent regulation of its target genes. Together with Wdr20 and Usp12-46 required for wg/wingless-mediated signaling in the wing imaginal disc and for wg/wingless-dependent regulation of intestinal stem cell proliferation.</text>
</comment>
<keyword evidence="13" id="KW-1185">Reference proteome</keyword>
<dbReference type="InterPro" id="IPR019775">
    <property type="entry name" value="WD40_repeat_CS"/>
</dbReference>
<evidence type="ECO:0000256" key="1">
    <source>
        <dbReference type="ARBA" id="ARBA00006917"/>
    </source>
</evidence>
<reference evidence="12" key="1">
    <citation type="submission" date="2020-11" db="EMBL/GenBank/DDBJ databases">
        <authorList>
            <person name="Tran Van P."/>
        </authorList>
    </citation>
    <scope>NUCLEOTIDE SEQUENCE</scope>
</reference>
<feature type="region of interest" description="Disordered" evidence="10">
    <location>
        <begin position="824"/>
        <end position="852"/>
    </location>
</feature>
<dbReference type="Gene3D" id="2.130.10.10">
    <property type="entry name" value="YVTN repeat-like/Quinoprotein amine dehydrogenase"/>
    <property type="match status" value="3"/>
</dbReference>
<keyword evidence="5" id="KW-0677">Repeat</keyword>
<evidence type="ECO:0000256" key="5">
    <source>
        <dbReference type="ARBA" id="ARBA00022737"/>
    </source>
</evidence>
<organism evidence="12">
    <name type="scientific">Darwinula stevensoni</name>
    <dbReference type="NCBI Taxonomy" id="69355"/>
    <lineage>
        <taxon>Eukaryota</taxon>
        <taxon>Metazoa</taxon>
        <taxon>Ecdysozoa</taxon>
        <taxon>Arthropoda</taxon>
        <taxon>Crustacea</taxon>
        <taxon>Oligostraca</taxon>
        <taxon>Ostracoda</taxon>
        <taxon>Podocopa</taxon>
        <taxon>Podocopida</taxon>
        <taxon>Darwinulocopina</taxon>
        <taxon>Darwinuloidea</taxon>
        <taxon>Darwinulidae</taxon>
        <taxon>Darwinula</taxon>
    </lineage>
</organism>
<comment type="subunit">
    <text evidence="8">Catalytic component of the Usp12-46 deubiquitylase complex consisting of Usp12-46, Wdr20 and Uaf1; regulatory subunit that, together wtih Wdr20, stabilizes Usp12-46. The Usp12-46 deubiquitylase complex associates with arr/arrow; the interaction leads to deubiquitination and stabilization of arr/arrow.</text>
</comment>
<dbReference type="InterPro" id="IPR029056">
    <property type="entry name" value="Ribokinase-like"/>
</dbReference>
<dbReference type="InterPro" id="IPR020472">
    <property type="entry name" value="WD40_PAC1"/>
</dbReference>
<keyword evidence="4" id="KW-0808">Transferase</keyword>
<feature type="repeat" description="WD" evidence="9">
    <location>
        <begin position="980"/>
        <end position="1011"/>
    </location>
</feature>
<dbReference type="CDD" id="cd00200">
    <property type="entry name" value="WD40"/>
    <property type="match status" value="1"/>
</dbReference>
<feature type="repeat" description="WD" evidence="9">
    <location>
        <begin position="389"/>
        <end position="430"/>
    </location>
</feature>
<dbReference type="PROSITE" id="PS00678">
    <property type="entry name" value="WD_REPEATS_1"/>
    <property type="match status" value="1"/>
</dbReference>
<dbReference type="FunFam" id="2.130.10.10:FF:000543">
    <property type="entry name" value="WD repeat-containing protein 48 homolog"/>
    <property type="match status" value="1"/>
</dbReference>
<dbReference type="OrthoDB" id="2421129at2759"/>
<evidence type="ECO:0000313" key="12">
    <source>
        <dbReference type="EMBL" id="CAD7243939.1"/>
    </source>
</evidence>
<evidence type="ECO:0000256" key="8">
    <source>
        <dbReference type="ARBA" id="ARBA00049682"/>
    </source>
</evidence>
<dbReference type="InterPro" id="IPR015943">
    <property type="entry name" value="WD40/YVTN_repeat-like_dom_sf"/>
</dbReference>
<keyword evidence="6" id="KW-0418">Kinase</keyword>
<feature type="domain" description="Carbohydrate kinase PfkB" evidence="11">
    <location>
        <begin position="58"/>
        <end position="148"/>
    </location>
</feature>
<evidence type="ECO:0000256" key="4">
    <source>
        <dbReference type="ARBA" id="ARBA00022679"/>
    </source>
</evidence>